<evidence type="ECO:0000256" key="4">
    <source>
        <dbReference type="ARBA" id="ARBA00022840"/>
    </source>
</evidence>
<evidence type="ECO:0000313" key="6">
    <source>
        <dbReference type="EMBL" id="MDL2345264.1"/>
    </source>
</evidence>
<proteinExistence type="inferred from homology"/>
<dbReference type="InterPro" id="IPR046342">
    <property type="entry name" value="CBS_dom_sf"/>
</dbReference>
<dbReference type="PANTHER" id="PTHR43117">
    <property type="entry name" value="OSMOPROTECTANT IMPORT ATP-BINDING PROTEIN OSMV"/>
    <property type="match status" value="1"/>
</dbReference>
<dbReference type="PROSITE" id="PS50893">
    <property type="entry name" value="ABC_TRANSPORTER_2"/>
    <property type="match status" value="1"/>
</dbReference>
<reference evidence="6 7" key="1">
    <citation type="submission" date="2023-05" db="EMBL/GenBank/DDBJ databases">
        <authorList>
            <person name="Gao F."/>
        </authorList>
    </citation>
    <scope>NUCLEOTIDE SEQUENCE [LARGE SCALE GENOMIC DNA]</scope>
    <source>
        <strain evidence="6 7">MIMF12</strain>
    </source>
</reference>
<comment type="similarity">
    <text evidence="1">Belongs to the ABC transporter superfamily.</text>
</comment>
<dbReference type="InterPro" id="IPR017871">
    <property type="entry name" value="ABC_transporter-like_CS"/>
</dbReference>
<evidence type="ECO:0000256" key="1">
    <source>
        <dbReference type="ARBA" id="ARBA00005417"/>
    </source>
</evidence>
<accession>A0ABT7JJN3</accession>
<evidence type="ECO:0000313" key="7">
    <source>
        <dbReference type="Proteomes" id="UP001302059"/>
    </source>
</evidence>
<dbReference type="Proteomes" id="UP001302059">
    <property type="component" value="Unassembled WGS sequence"/>
</dbReference>
<dbReference type="Pfam" id="PF00005">
    <property type="entry name" value="ABC_tran"/>
    <property type="match status" value="1"/>
</dbReference>
<organism evidence="6 7">
    <name type="scientific">Deinococcus rhizophilus</name>
    <dbReference type="NCBI Taxonomy" id="3049544"/>
    <lineage>
        <taxon>Bacteria</taxon>
        <taxon>Thermotogati</taxon>
        <taxon>Deinococcota</taxon>
        <taxon>Deinococci</taxon>
        <taxon>Deinococcales</taxon>
        <taxon>Deinococcaceae</taxon>
        <taxon>Deinococcus</taxon>
    </lineage>
</organism>
<keyword evidence="7" id="KW-1185">Reference proteome</keyword>
<dbReference type="SUPFAM" id="SSF54631">
    <property type="entry name" value="CBS-domain pair"/>
    <property type="match status" value="1"/>
</dbReference>
<dbReference type="SMART" id="SM00382">
    <property type="entry name" value="AAA"/>
    <property type="match status" value="1"/>
</dbReference>
<protein>
    <submittedName>
        <fullName evidence="6">ABC transporter ATP-binding protein</fullName>
    </submittedName>
</protein>
<keyword evidence="3" id="KW-0547">Nucleotide-binding</keyword>
<dbReference type="GO" id="GO:0005524">
    <property type="term" value="F:ATP binding"/>
    <property type="evidence" value="ECO:0007669"/>
    <property type="project" value="UniProtKB-KW"/>
</dbReference>
<dbReference type="Gene3D" id="3.40.50.300">
    <property type="entry name" value="P-loop containing nucleotide triphosphate hydrolases"/>
    <property type="match status" value="1"/>
</dbReference>
<dbReference type="InterPro" id="IPR003439">
    <property type="entry name" value="ABC_transporter-like_ATP-bd"/>
</dbReference>
<keyword evidence="2" id="KW-0813">Transport</keyword>
<dbReference type="PROSITE" id="PS00211">
    <property type="entry name" value="ABC_TRANSPORTER_1"/>
    <property type="match status" value="1"/>
</dbReference>
<gene>
    <name evidence="6" type="ORF">QOL99_14065</name>
</gene>
<dbReference type="InterPro" id="IPR003593">
    <property type="entry name" value="AAA+_ATPase"/>
</dbReference>
<sequence>MIELQGLTKSYGDTAAAAVRDLSLTFPAGRVTALLGPSGCGKTTTLRMINRLIQPTSGTVRLAGRDTRELSPEALRRGMGYVIQRVGLFPHLTVGRNVAAVPELLGWPAARVRARVDELLGLVGLEPGVYRGKRPAELSGGQAQRVGVARALAADPPVLLMDEPFGALDPLAREALQGKVLEIQRRLAKTVVLVTHDIPEALRMADQIALMQSGELAQFGSPDDLVRRPASAFVAQFMGQDAALEQLGGVRVGALARPGDAHGLPRLPAEADARTALALMLRQGTDAVAVVGEGGAVVGVARFRDLGHDPRSGDA</sequence>
<evidence type="ECO:0000256" key="3">
    <source>
        <dbReference type="ARBA" id="ARBA00022741"/>
    </source>
</evidence>
<dbReference type="RefSeq" id="WP_285524737.1">
    <property type="nucleotide sequence ID" value="NZ_JASNGB010000173.1"/>
</dbReference>
<keyword evidence="4 6" id="KW-0067">ATP-binding</keyword>
<name>A0ABT7JJN3_9DEIO</name>
<comment type="caution">
    <text evidence="6">The sequence shown here is derived from an EMBL/GenBank/DDBJ whole genome shotgun (WGS) entry which is preliminary data.</text>
</comment>
<dbReference type="SUPFAM" id="SSF52540">
    <property type="entry name" value="P-loop containing nucleoside triphosphate hydrolases"/>
    <property type="match status" value="1"/>
</dbReference>
<feature type="domain" description="ABC transporter" evidence="5">
    <location>
        <begin position="2"/>
        <end position="238"/>
    </location>
</feature>
<dbReference type="InterPro" id="IPR027417">
    <property type="entry name" value="P-loop_NTPase"/>
</dbReference>
<dbReference type="EMBL" id="JASNGB010000173">
    <property type="protein sequence ID" value="MDL2345264.1"/>
    <property type="molecule type" value="Genomic_DNA"/>
</dbReference>
<evidence type="ECO:0000259" key="5">
    <source>
        <dbReference type="PROSITE" id="PS50893"/>
    </source>
</evidence>
<evidence type="ECO:0000256" key="2">
    <source>
        <dbReference type="ARBA" id="ARBA00022448"/>
    </source>
</evidence>
<dbReference type="PANTHER" id="PTHR43117:SF5">
    <property type="entry name" value="GLYCINE BETAINE UPTAKE SYSTEM ATP-BINDING PROTEIN YEHX"/>
    <property type="match status" value="1"/>
</dbReference>